<organism evidence="2 3">
    <name type="scientific">Stylonychia lemnae</name>
    <name type="common">Ciliate</name>
    <dbReference type="NCBI Taxonomy" id="5949"/>
    <lineage>
        <taxon>Eukaryota</taxon>
        <taxon>Sar</taxon>
        <taxon>Alveolata</taxon>
        <taxon>Ciliophora</taxon>
        <taxon>Intramacronucleata</taxon>
        <taxon>Spirotrichea</taxon>
        <taxon>Stichotrichia</taxon>
        <taxon>Sporadotrichida</taxon>
        <taxon>Oxytrichidae</taxon>
        <taxon>Stylonychinae</taxon>
        <taxon>Stylonychia</taxon>
    </lineage>
</organism>
<evidence type="ECO:0000313" key="3">
    <source>
        <dbReference type="Proteomes" id="UP000039865"/>
    </source>
</evidence>
<evidence type="ECO:0000313" key="2">
    <source>
        <dbReference type="EMBL" id="CDW86967.1"/>
    </source>
</evidence>
<dbReference type="EMBL" id="CCKQ01015166">
    <property type="protein sequence ID" value="CDW86967.1"/>
    <property type="molecule type" value="Genomic_DNA"/>
</dbReference>
<dbReference type="InParanoid" id="A0A078B0T3"/>
<dbReference type="Proteomes" id="UP000039865">
    <property type="component" value="Unassembled WGS sequence"/>
</dbReference>
<accession>A0A078B0T3</accession>
<gene>
    <name evidence="2" type="primary">Contig9062.g9695</name>
    <name evidence="2" type="ORF">STYLEM_16068</name>
</gene>
<feature type="region of interest" description="Disordered" evidence="1">
    <location>
        <begin position="68"/>
        <end position="96"/>
    </location>
</feature>
<protein>
    <submittedName>
        <fullName evidence="2">Uncharacterized protein</fullName>
    </submittedName>
</protein>
<sequence length="96" mass="11882">MYRDCLKVSRMMSADKNIAKHFRLEFEKQRSVTDQEKHQDFRKFYHYFRQYLENPNKFKPVNVFNEKDQRDEEEQLKQQEQQEQNAASADYKPPFI</sequence>
<keyword evidence="3" id="KW-1185">Reference proteome</keyword>
<evidence type="ECO:0000256" key="1">
    <source>
        <dbReference type="SAM" id="MobiDB-lite"/>
    </source>
</evidence>
<dbReference type="OrthoDB" id="190541at2759"/>
<name>A0A078B0T3_STYLE</name>
<proteinExistence type="predicted"/>
<dbReference type="AlphaFoldDB" id="A0A078B0T3"/>
<reference evidence="2 3" key="1">
    <citation type="submission" date="2014-06" db="EMBL/GenBank/DDBJ databases">
        <authorList>
            <person name="Swart Estienne"/>
        </authorList>
    </citation>
    <scope>NUCLEOTIDE SEQUENCE [LARGE SCALE GENOMIC DNA]</scope>
    <source>
        <strain evidence="2 3">130c</strain>
    </source>
</reference>